<dbReference type="InterPro" id="IPR023296">
    <property type="entry name" value="Glyco_hydro_beta-prop_sf"/>
</dbReference>
<organism evidence="1 2">
    <name type="scientific">Actinomycetospora atypica</name>
    <dbReference type="NCBI Taxonomy" id="1290095"/>
    <lineage>
        <taxon>Bacteria</taxon>
        <taxon>Bacillati</taxon>
        <taxon>Actinomycetota</taxon>
        <taxon>Actinomycetes</taxon>
        <taxon>Pseudonocardiales</taxon>
        <taxon>Pseudonocardiaceae</taxon>
        <taxon>Actinomycetospora</taxon>
    </lineage>
</organism>
<gene>
    <name evidence="1" type="ORF">ACFPBZ_02210</name>
</gene>
<sequence>MSRIDPTGAPLPDGITGIVVVPPPDGRPGTWAGAPSAVRHDGAVYLAYRLRRPEGEGRGYANVVARSTDGVTFEVVAVVEKERFSAESLERPALVVTPDGRWRLYVSCATPGTKHWWVELLEADSPSGLSTAPSTTVLPGSAELAVKDPVVQSHGGTWHLWASVHPLDDPDATDRMTTEYATSDDGVVWTWQGTALAPRPGHWDSRGVRISSVVDLGDRLVATYDGRASAGENWEERTGTAVADGEFGRFRAVGDENTPAAEAGPAGGARGLRYLEVLPLPGGEYRLYYEITRPDGAHELRTELVGALVEVG</sequence>
<protein>
    <submittedName>
        <fullName evidence="1">Uncharacterized protein</fullName>
    </submittedName>
</protein>
<comment type="caution">
    <text evidence="1">The sequence shown here is derived from an EMBL/GenBank/DDBJ whole genome shotgun (WGS) entry which is preliminary data.</text>
</comment>
<dbReference type="Proteomes" id="UP001595947">
    <property type="component" value="Unassembled WGS sequence"/>
</dbReference>
<evidence type="ECO:0000313" key="2">
    <source>
        <dbReference type="Proteomes" id="UP001595947"/>
    </source>
</evidence>
<name>A0ABV9YI02_9PSEU</name>
<reference evidence="2" key="1">
    <citation type="journal article" date="2019" name="Int. J. Syst. Evol. Microbiol.">
        <title>The Global Catalogue of Microorganisms (GCM) 10K type strain sequencing project: providing services to taxonomists for standard genome sequencing and annotation.</title>
        <authorList>
            <consortium name="The Broad Institute Genomics Platform"/>
            <consortium name="The Broad Institute Genome Sequencing Center for Infectious Disease"/>
            <person name="Wu L."/>
            <person name="Ma J."/>
        </authorList>
    </citation>
    <scope>NUCLEOTIDE SEQUENCE [LARGE SCALE GENOMIC DNA]</scope>
    <source>
        <strain evidence="2">CGMCC 4.7093</strain>
    </source>
</reference>
<dbReference type="Gene3D" id="2.115.10.20">
    <property type="entry name" value="Glycosyl hydrolase domain, family 43"/>
    <property type="match status" value="2"/>
</dbReference>
<dbReference type="EMBL" id="JBHSIV010000002">
    <property type="protein sequence ID" value="MFC5061004.1"/>
    <property type="molecule type" value="Genomic_DNA"/>
</dbReference>
<proteinExistence type="predicted"/>
<dbReference type="SUPFAM" id="SSF75005">
    <property type="entry name" value="Arabinanase/levansucrase/invertase"/>
    <property type="match status" value="1"/>
</dbReference>
<keyword evidence="2" id="KW-1185">Reference proteome</keyword>
<dbReference type="RefSeq" id="WP_378034359.1">
    <property type="nucleotide sequence ID" value="NZ_JBHSIV010000002.1"/>
</dbReference>
<evidence type="ECO:0000313" key="1">
    <source>
        <dbReference type="EMBL" id="MFC5061004.1"/>
    </source>
</evidence>
<accession>A0ABV9YI02</accession>